<dbReference type="PANTHER" id="PTHR43798:SF33">
    <property type="entry name" value="HYDROLASE, PUTATIVE (AFU_ORTHOLOGUE AFUA_2G14860)-RELATED"/>
    <property type="match status" value="1"/>
</dbReference>
<dbReference type="Pfam" id="PF00561">
    <property type="entry name" value="Abhydrolase_1"/>
    <property type="match status" value="1"/>
</dbReference>
<dbReference type="InterPro" id="IPR000639">
    <property type="entry name" value="Epox_hydrolase-like"/>
</dbReference>
<dbReference type="GO" id="GO:0016787">
    <property type="term" value="F:hydrolase activity"/>
    <property type="evidence" value="ECO:0007669"/>
    <property type="project" value="UniProtKB-KW"/>
</dbReference>
<dbReference type="RefSeq" id="WP_315946707.1">
    <property type="nucleotide sequence ID" value="NZ_JAWCUA010000007.1"/>
</dbReference>
<dbReference type="InterPro" id="IPR050266">
    <property type="entry name" value="AB_hydrolase_sf"/>
</dbReference>
<keyword evidence="3" id="KW-1185">Reference proteome</keyword>
<sequence length="291" mass="33795">MNIQQWRLSGAYFTFNNQQIFYKDTLQTDSNKNKQTLLLIHGFPTSSWDWMKIWPELNKSYRLITLDLLGFGFSDKPYKKYSIFEQADICQALLTKLNVSHYHIIAHDYGDTVAQELLARDAAGEQIQSCNLTNGGLFPETHHSLPIQTLLISPLGFLFPLFYSKFKLKQNLDNICFIPLSESEISANWQLICHNKGKRIIHKIIRYMRERIHNRTRWVNALINTEVPLHLINGVLDPISGEHMVVRYEELIPNPNVTRLHQVGHYPHVESPSKFAKVCIRFIENHSNPAL</sequence>
<reference evidence="2 3" key="1">
    <citation type="submission" date="2023-10" db="EMBL/GenBank/DDBJ databases">
        <title>Psychrosphaera aquimaarina strain SW33 isolated from seawater.</title>
        <authorList>
            <person name="Bayburt H."/>
            <person name="Kim J.M."/>
            <person name="Choi B.J."/>
            <person name="Jeon C.O."/>
        </authorList>
    </citation>
    <scope>NUCLEOTIDE SEQUENCE [LARGE SCALE GENOMIC DNA]</scope>
    <source>
        <strain evidence="2 3">KCTC 52743</strain>
    </source>
</reference>
<dbReference type="SUPFAM" id="SSF53474">
    <property type="entry name" value="alpha/beta-Hydrolases"/>
    <property type="match status" value="1"/>
</dbReference>
<organism evidence="2 3">
    <name type="scientific">Psychrosphaera aquimarina</name>
    <dbReference type="NCBI Taxonomy" id="2044854"/>
    <lineage>
        <taxon>Bacteria</taxon>
        <taxon>Pseudomonadati</taxon>
        <taxon>Pseudomonadota</taxon>
        <taxon>Gammaproteobacteria</taxon>
        <taxon>Alteromonadales</taxon>
        <taxon>Pseudoalteromonadaceae</taxon>
        <taxon>Psychrosphaera</taxon>
    </lineage>
</organism>
<protein>
    <submittedName>
        <fullName evidence="2">Alpha/beta hydrolase</fullName>
    </submittedName>
</protein>
<keyword evidence="2" id="KW-0378">Hydrolase</keyword>
<evidence type="ECO:0000313" key="3">
    <source>
        <dbReference type="Proteomes" id="UP001257914"/>
    </source>
</evidence>
<dbReference type="PANTHER" id="PTHR43798">
    <property type="entry name" value="MONOACYLGLYCEROL LIPASE"/>
    <property type="match status" value="1"/>
</dbReference>
<dbReference type="Gene3D" id="3.40.50.1820">
    <property type="entry name" value="alpha/beta hydrolase"/>
    <property type="match status" value="1"/>
</dbReference>
<evidence type="ECO:0000259" key="1">
    <source>
        <dbReference type="Pfam" id="PF00561"/>
    </source>
</evidence>
<proteinExistence type="predicted"/>
<gene>
    <name evidence="2" type="ORF">RT723_08820</name>
</gene>
<dbReference type="PRINTS" id="PR00412">
    <property type="entry name" value="EPOXHYDRLASE"/>
</dbReference>
<feature type="domain" description="AB hydrolase-1" evidence="1">
    <location>
        <begin position="36"/>
        <end position="272"/>
    </location>
</feature>
<name>A0ABU3R0U9_9GAMM</name>
<accession>A0ABU3R0U9</accession>
<dbReference type="InterPro" id="IPR000073">
    <property type="entry name" value="AB_hydrolase_1"/>
</dbReference>
<comment type="caution">
    <text evidence="2">The sequence shown here is derived from an EMBL/GenBank/DDBJ whole genome shotgun (WGS) entry which is preliminary data.</text>
</comment>
<evidence type="ECO:0000313" key="2">
    <source>
        <dbReference type="EMBL" id="MDU0113097.1"/>
    </source>
</evidence>
<dbReference type="EMBL" id="JAWCUA010000007">
    <property type="protein sequence ID" value="MDU0113097.1"/>
    <property type="molecule type" value="Genomic_DNA"/>
</dbReference>
<dbReference type="Proteomes" id="UP001257914">
    <property type="component" value="Unassembled WGS sequence"/>
</dbReference>
<dbReference type="InterPro" id="IPR029058">
    <property type="entry name" value="AB_hydrolase_fold"/>
</dbReference>